<dbReference type="GO" id="GO:0005506">
    <property type="term" value="F:iron ion binding"/>
    <property type="evidence" value="ECO:0007669"/>
    <property type="project" value="InterPro"/>
</dbReference>
<dbReference type="GO" id="GO:0016020">
    <property type="term" value="C:membrane"/>
    <property type="evidence" value="ECO:0007669"/>
    <property type="project" value="UniProtKB-SubCell"/>
</dbReference>
<dbReference type="PANTHER" id="PTHR11863">
    <property type="entry name" value="STEROL DESATURASE"/>
    <property type="match status" value="1"/>
</dbReference>
<feature type="transmembrane region" description="Helical" evidence="5">
    <location>
        <begin position="109"/>
        <end position="128"/>
    </location>
</feature>
<keyword evidence="4 5" id="KW-0472">Membrane</keyword>
<dbReference type="InterPro" id="IPR006694">
    <property type="entry name" value="Fatty_acid_hydroxylase"/>
</dbReference>
<evidence type="ECO:0000259" key="6">
    <source>
        <dbReference type="Pfam" id="PF04116"/>
    </source>
</evidence>
<feature type="transmembrane region" description="Helical" evidence="5">
    <location>
        <begin position="66"/>
        <end position="89"/>
    </location>
</feature>
<name>A0A4V1IYE1_9FUNG</name>
<evidence type="ECO:0000313" key="7">
    <source>
        <dbReference type="EMBL" id="RKP14239.1"/>
    </source>
</evidence>
<accession>A0A4V1IYE1</accession>
<evidence type="ECO:0000256" key="5">
    <source>
        <dbReference type="SAM" id="Phobius"/>
    </source>
</evidence>
<evidence type="ECO:0000313" key="8">
    <source>
        <dbReference type="Proteomes" id="UP000267251"/>
    </source>
</evidence>
<dbReference type="Proteomes" id="UP000267251">
    <property type="component" value="Unassembled WGS sequence"/>
</dbReference>
<protein>
    <recommendedName>
        <fullName evidence="6">Fatty acid hydroxylase domain-containing protein</fullName>
    </recommendedName>
</protein>
<dbReference type="InterPro" id="IPR050307">
    <property type="entry name" value="Sterol_Desaturase_Related"/>
</dbReference>
<dbReference type="EMBL" id="KZ987863">
    <property type="protein sequence ID" value="RKP14239.1"/>
    <property type="molecule type" value="Genomic_DNA"/>
</dbReference>
<dbReference type="Pfam" id="PF04116">
    <property type="entry name" value="FA_hydroxylase"/>
    <property type="match status" value="1"/>
</dbReference>
<evidence type="ECO:0000256" key="3">
    <source>
        <dbReference type="ARBA" id="ARBA00022989"/>
    </source>
</evidence>
<dbReference type="OrthoDB" id="6354873at2759"/>
<dbReference type="AlphaFoldDB" id="A0A4V1IYE1"/>
<keyword evidence="3 5" id="KW-1133">Transmembrane helix</keyword>
<dbReference type="GO" id="GO:0016491">
    <property type="term" value="F:oxidoreductase activity"/>
    <property type="evidence" value="ECO:0007669"/>
    <property type="project" value="InterPro"/>
</dbReference>
<dbReference type="GO" id="GO:0008610">
    <property type="term" value="P:lipid biosynthetic process"/>
    <property type="evidence" value="ECO:0007669"/>
    <property type="project" value="InterPro"/>
</dbReference>
<feature type="transmembrane region" description="Helical" evidence="5">
    <location>
        <begin position="148"/>
        <end position="167"/>
    </location>
</feature>
<sequence>MDFVLYYADEFVLDGAYGLIRDSLIHLTKPLLETLPSQGLVNETRLASMIISAFARDQIWRQFTSLTLIATVFGFLLYFSVAAPSYFFIYDHAQMNHPRFLKNQIRREITLSCSSFFTMSLMTAFFFLGEIHGYSRMYEGPAEYGWAYLIASIPLFIFLTDFGVYWIHRGLHHRLVYARLHKPHHQWIIPTPFASHAFHPLDGFLQSTPYHIFVYLLPMNKFLYLGLFVFVNLWTVLIHDGEYMVQGPVINSSAHHAVHHLQFNYNYGQYFTLWDRVGGSYREPPKALFTRARGKVDGEVWRDQAKDVDQYDPEVVEAKGSLRHRPTLGVKAN</sequence>
<comment type="subcellular location">
    <subcellularLocation>
        <location evidence="1">Membrane</location>
    </subcellularLocation>
</comment>
<gene>
    <name evidence="7" type="ORF">BJ684DRAFT_8903</name>
</gene>
<proteinExistence type="predicted"/>
<feature type="transmembrane region" description="Helical" evidence="5">
    <location>
        <begin position="222"/>
        <end position="239"/>
    </location>
</feature>
<keyword evidence="2 5" id="KW-0812">Transmembrane</keyword>
<evidence type="ECO:0000256" key="4">
    <source>
        <dbReference type="ARBA" id="ARBA00023136"/>
    </source>
</evidence>
<evidence type="ECO:0000256" key="1">
    <source>
        <dbReference type="ARBA" id="ARBA00004370"/>
    </source>
</evidence>
<organism evidence="7 8">
    <name type="scientific">Piptocephalis cylindrospora</name>
    <dbReference type="NCBI Taxonomy" id="1907219"/>
    <lineage>
        <taxon>Eukaryota</taxon>
        <taxon>Fungi</taxon>
        <taxon>Fungi incertae sedis</taxon>
        <taxon>Zoopagomycota</taxon>
        <taxon>Zoopagomycotina</taxon>
        <taxon>Zoopagomycetes</taxon>
        <taxon>Zoopagales</taxon>
        <taxon>Piptocephalidaceae</taxon>
        <taxon>Piptocephalis</taxon>
    </lineage>
</organism>
<reference evidence="8" key="1">
    <citation type="journal article" date="2018" name="Nat. Microbiol.">
        <title>Leveraging single-cell genomics to expand the fungal tree of life.</title>
        <authorList>
            <person name="Ahrendt S.R."/>
            <person name="Quandt C.A."/>
            <person name="Ciobanu D."/>
            <person name="Clum A."/>
            <person name="Salamov A."/>
            <person name="Andreopoulos B."/>
            <person name="Cheng J.F."/>
            <person name="Woyke T."/>
            <person name="Pelin A."/>
            <person name="Henrissat B."/>
            <person name="Reynolds N.K."/>
            <person name="Benny G.L."/>
            <person name="Smith M.E."/>
            <person name="James T.Y."/>
            <person name="Grigoriev I.V."/>
        </authorList>
    </citation>
    <scope>NUCLEOTIDE SEQUENCE [LARGE SCALE GENOMIC DNA]</scope>
</reference>
<feature type="domain" description="Fatty acid hydroxylase" evidence="6">
    <location>
        <begin position="155"/>
        <end position="279"/>
    </location>
</feature>
<keyword evidence="8" id="KW-1185">Reference proteome</keyword>
<evidence type="ECO:0000256" key="2">
    <source>
        <dbReference type="ARBA" id="ARBA00022692"/>
    </source>
</evidence>